<keyword evidence="5" id="KW-1185">Reference proteome</keyword>
<feature type="domain" description="Gfo/Idh/MocA-like oxidoreductase N-terminal" evidence="3">
    <location>
        <begin position="61"/>
        <end position="137"/>
    </location>
</feature>
<comment type="caution">
    <text evidence="4">The sequence shown here is derived from an EMBL/GenBank/DDBJ whole genome shotgun (WGS) entry which is preliminary data.</text>
</comment>
<proteinExistence type="inferred from homology"/>
<evidence type="ECO:0000256" key="1">
    <source>
        <dbReference type="ARBA" id="ARBA00010928"/>
    </source>
</evidence>
<gene>
    <name evidence="4" type="ORF">PAESOLCIP111_00072</name>
</gene>
<accession>A0A916JTC1</accession>
<reference evidence="4" key="1">
    <citation type="submission" date="2021-06" db="EMBL/GenBank/DDBJ databases">
        <authorList>
            <person name="Criscuolo A."/>
        </authorList>
    </citation>
    <scope>NUCLEOTIDE SEQUENCE</scope>
    <source>
        <strain evidence="4">CIP111600</strain>
    </source>
</reference>
<dbReference type="PANTHER" id="PTHR43708:SF5">
    <property type="entry name" value="CONSERVED EXPRESSED OXIDOREDUCTASE (EUROFUNG)-RELATED"/>
    <property type="match status" value="1"/>
</dbReference>
<dbReference type="InterPro" id="IPR000683">
    <property type="entry name" value="Gfo/Idh/MocA-like_OxRdtase_N"/>
</dbReference>
<protein>
    <recommendedName>
        <fullName evidence="3">Gfo/Idh/MocA-like oxidoreductase N-terminal domain-containing protein</fullName>
    </recommendedName>
</protein>
<dbReference type="InterPro" id="IPR051317">
    <property type="entry name" value="Gfo/Idh/MocA_oxidoreduct"/>
</dbReference>
<dbReference type="PANTHER" id="PTHR43708">
    <property type="entry name" value="CONSERVED EXPRESSED OXIDOREDUCTASE (EUROFUNG)"/>
    <property type="match status" value="1"/>
</dbReference>
<dbReference type="Pfam" id="PF01408">
    <property type="entry name" value="GFO_IDH_MocA"/>
    <property type="match status" value="1"/>
</dbReference>
<name>A0A916JTC1_9BACL</name>
<evidence type="ECO:0000313" key="5">
    <source>
        <dbReference type="Proteomes" id="UP000693672"/>
    </source>
</evidence>
<dbReference type="GO" id="GO:0000166">
    <property type="term" value="F:nucleotide binding"/>
    <property type="evidence" value="ECO:0007669"/>
    <property type="project" value="InterPro"/>
</dbReference>
<organism evidence="4 5">
    <name type="scientific">Paenibacillus solanacearum</name>
    <dbReference type="NCBI Taxonomy" id="2048548"/>
    <lineage>
        <taxon>Bacteria</taxon>
        <taxon>Bacillati</taxon>
        <taxon>Bacillota</taxon>
        <taxon>Bacilli</taxon>
        <taxon>Bacillales</taxon>
        <taxon>Paenibacillaceae</taxon>
        <taxon>Paenibacillus</taxon>
    </lineage>
</organism>
<dbReference type="GO" id="GO:0016491">
    <property type="term" value="F:oxidoreductase activity"/>
    <property type="evidence" value="ECO:0007669"/>
    <property type="project" value="UniProtKB-KW"/>
</dbReference>
<keyword evidence="2" id="KW-0560">Oxidoreductase</keyword>
<dbReference type="RefSeq" id="WP_218089909.1">
    <property type="nucleotide sequence ID" value="NZ_CAJVAS010000001.1"/>
</dbReference>
<evidence type="ECO:0000313" key="4">
    <source>
        <dbReference type="EMBL" id="CAG7596194.1"/>
    </source>
</evidence>
<dbReference type="AlphaFoldDB" id="A0A916JTC1"/>
<comment type="similarity">
    <text evidence="1">Belongs to the Gfo/Idh/MocA family.</text>
</comment>
<evidence type="ECO:0000259" key="3">
    <source>
        <dbReference type="Pfam" id="PF01408"/>
    </source>
</evidence>
<evidence type="ECO:0000256" key="2">
    <source>
        <dbReference type="ARBA" id="ARBA00023002"/>
    </source>
</evidence>
<sequence length="302" mass="33162">MESLLNIGLIGLDTSHVLHFSKLLNDKSHEYHVPGGRVTVAFPGGSPDFELSHTRVEGYTAQLRDELGVRIVASPEEVAEACDAIMLESVDGRVHLEQFRAIAPLRKPVFIDKPLTVRLDEAQEIAALAKQYGIPVMSSSALRFAEGMKEAQSKQELGDIIGADCFGPMAIQPTQPGYFWYGIHSIEMLFALLGGGCAELTARANDDHDLITAVWQDGRIGTVRGNRKGNNKFGGTVHRQKASHFIDVYANPKPYYASLLESVIRLFQTGKPDVSLEETLEIIRFIEAANESRSTGKTVRLG</sequence>
<dbReference type="EMBL" id="CAJVAS010000001">
    <property type="protein sequence ID" value="CAG7596194.1"/>
    <property type="molecule type" value="Genomic_DNA"/>
</dbReference>
<dbReference type="Proteomes" id="UP000693672">
    <property type="component" value="Unassembled WGS sequence"/>
</dbReference>